<sequence length="216" mass="25011">MKFNKIDINHWERKEVFHHFFNQQTSFSITKNIDITELYNTSKEKGYKFYPAFIFLITHIANSNGHFRMSFNSEGALGYWEKVVPMYTIFDKPSTLFSALSTNTDTGFQNFYVNYIADTEKYSNTGKMFPQTVLPKNIINISMIPWTSFTGFTLNVNNSPNYLLPIVTAGEFIENNKSIYLPLSLQVHHAVCDGYHAALFMNKFQTLANHPQELLK</sequence>
<evidence type="ECO:0000256" key="10">
    <source>
        <dbReference type="RuleBase" id="RU000503"/>
    </source>
</evidence>
<dbReference type="AlphaFoldDB" id="A0A0M9DM58"/>
<dbReference type="GO" id="GO:0046677">
    <property type="term" value="P:response to antibiotic"/>
    <property type="evidence" value="ECO:0007669"/>
    <property type="project" value="UniProtKB-KW"/>
</dbReference>
<dbReference type="GO" id="GO:0008811">
    <property type="term" value="F:chloramphenicol O-acetyltransferase activity"/>
    <property type="evidence" value="ECO:0007669"/>
    <property type="project" value="UniProtKB-EC"/>
</dbReference>
<comment type="similarity">
    <text evidence="2 11">Belongs to the chloramphenicol acetyltransferase family.</text>
</comment>
<evidence type="ECO:0000256" key="6">
    <source>
        <dbReference type="ARBA" id="ARBA00022679"/>
    </source>
</evidence>
<evidence type="ECO:0000256" key="2">
    <source>
        <dbReference type="ARBA" id="ARBA00010571"/>
    </source>
</evidence>
<keyword evidence="6 10" id="KW-0808">Transferase</keyword>
<evidence type="ECO:0000256" key="7">
    <source>
        <dbReference type="ARBA" id="ARBA00023251"/>
    </source>
</evidence>
<dbReference type="EMBL" id="LGCI01000005">
    <property type="protein sequence ID" value="KOY83236.1"/>
    <property type="molecule type" value="Genomic_DNA"/>
</dbReference>
<dbReference type="PROSITE" id="PS00100">
    <property type="entry name" value="CAT"/>
    <property type="match status" value="1"/>
</dbReference>
<dbReference type="SUPFAM" id="SSF52777">
    <property type="entry name" value="CoA-dependent acyltransferases"/>
    <property type="match status" value="1"/>
</dbReference>
<dbReference type="InterPro" id="IPR018372">
    <property type="entry name" value="Chloramphenicol_AcTrfase_AS"/>
</dbReference>
<dbReference type="PIRSF" id="PIRSF000440">
    <property type="entry name" value="CAT"/>
    <property type="match status" value="1"/>
</dbReference>
<dbReference type="RefSeq" id="WP_053994476.1">
    <property type="nucleotide sequence ID" value="NZ_CP065643.1"/>
</dbReference>
<accession>A0A0M9DM58</accession>
<comment type="subunit">
    <text evidence="3">Homotrimer.</text>
</comment>
<dbReference type="PANTHER" id="PTHR38474:SF2">
    <property type="entry name" value="CHLORAMPHENICOL ACETYLTRANSFERASE"/>
    <property type="match status" value="1"/>
</dbReference>
<protein>
    <recommendedName>
        <fullName evidence="5 10">Chloramphenicol acetyltransferase</fullName>
        <ecNumber evidence="4 10">2.3.1.28</ecNumber>
    </recommendedName>
</protein>
<dbReference type="Proteomes" id="UP000037977">
    <property type="component" value="Unassembled WGS sequence"/>
</dbReference>
<evidence type="ECO:0000256" key="9">
    <source>
        <dbReference type="PIRSR" id="PIRSR000440-1"/>
    </source>
</evidence>
<gene>
    <name evidence="12" type="ORF">ADM90_08130</name>
</gene>
<name>A0A0M9DM58_9BACI</name>
<evidence type="ECO:0000313" key="13">
    <source>
        <dbReference type="Proteomes" id="UP000037977"/>
    </source>
</evidence>
<comment type="catalytic activity">
    <reaction evidence="10">
        <text>chloramphenicol + acetyl-CoA = chloramphenicol 3-acetate + CoA</text>
        <dbReference type="Rhea" id="RHEA:18421"/>
        <dbReference type="ChEBI" id="CHEBI:16730"/>
        <dbReference type="ChEBI" id="CHEBI:17698"/>
        <dbReference type="ChEBI" id="CHEBI:57287"/>
        <dbReference type="ChEBI" id="CHEBI:57288"/>
        <dbReference type="EC" id="2.3.1.28"/>
    </reaction>
</comment>
<evidence type="ECO:0000256" key="3">
    <source>
        <dbReference type="ARBA" id="ARBA00011233"/>
    </source>
</evidence>
<keyword evidence="13" id="KW-1185">Reference proteome</keyword>
<dbReference type="PANTHER" id="PTHR38474">
    <property type="entry name" value="SLR0299 PROTEIN"/>
    <property type="match status" value="1"/>
</dbReference>
<organism evidence="12 13">
    <name type="scientific">Lysinibacillus macroides</name>
    <dbReference type="NCBI Taxonomy" id="33935"/>
    <lineage>
        <taxon>Bacteria</taxon>
        <taxon>Bacillati</taxon>
        <taxon>Bacillota</taxon>
        <taxon>Bacilli</taxon>
        <taxon>Bacillales</taxon>
        <taxon>Bacillaceae</taxon>
        <taxon>Lysinibacillus</taxon>
    </lineage>
</organism>
<keyword evidence="8 10" id="KW-0012">Acyltransferase</keyword>
<comment type="function">
    <text evidence="1 10">This enzyme is an effector of chloramphenicol resistance in bacteria.</text>
</comment>
<evidence type="ECO:0000256" key="1">
    <source>
        <dbReference type="ARBA" id="ARBA00002150"/>
    </source>
</evidence>
<dbReference type="STRING" id="33935.ADM90_08130"/>
<feature type="active site" description="Proton acceptor" evidence="9">
    <location>
        <position position="189"/>
    </location>
</feature>
<dbReference type="EC" id="2.3.1.28" evidence="4 10"/>
<dbReference type="NCBIfam" id="NF000491">
    <property type="entry name" value="chloram_CatA"/>
    <property type="match status" value="1"/>
</dbReference>
<evidence type="ECO:0000256" key="4">
    <source>
        <dbReference type="ARBA" id="ARBA00013235"/>
    </source>
</evidence>
<dbReference type="InterPro" id="IPR001707">
    <property type="entry name" value="Cmp_AcTrfase"/>
</dbReference>
<evidence type="ECO:0000256" key="11">
    <source>
        <dbReference type="RuleBase" id="RU004156"/>
    </source>
</evidence>
<dbReference type="SMART" id="SM01059">
    <property type="entry name" value="CAT"/>
    <property type="match status" value="1"/>
</dbReference>
<dbReference type="OrthoDB" id="9801766at2"/>
<comment type="caution">
    <text evidence="12">The sequence shown here is derived from an EMBL/GenBank/DDBJ whole genome shotgun (WGS) entry which is preliminary data.</text>
</comment>
<evidence type="ECO:0000313" key="12">
    <source>
        <dbReference type="EMBL" id="KOY83236.1"/>
    </source>
</evidence>
<dbReference type="InterPro" id="IPR023213">
    <property type="entry name" value="CAT-like_dom_sf"/>
</dbReference>
<keyword evidence="7 10" id="KW-0046">Antibiotic resistance</keyword>
<reference evidence="12 13" key="1">
    <citation type="submission" date="2015-07" db="EMBL/GenBank/DDBJ databases">
        <title>Genome sequencing project for genomic taxonomy and phylogenomics of Bacillus-like bacteria.</title>
        <authorList>
            <person name="Liu B."/>
            <person name="Wang J."/>
            <person name="Zhu Y."/>
            <person name="Liu G."/>
            <person name="Chen Q."/>
            <person name="Chen Z."/>
            <person name="Che J."/>
            <person name="Ge C."/>
            <person name="Shi H."/>
            <person name="Pan Z."/>
            <person name="Liu X."/>
        </authorList>
    </citation>
    <scope>NUCLEOTIDE SEQUENCE [LARGE SCALE GENOMIC DNA]</scope>
    <source>
        <strain evidence="12 13">DSM 54</strain>
    </source>
</reference>
<dbReference type="Pfam" id="PF00302">
    <property type="entry name" value="CAT"/>
    <property type="match status" value="1"/>
</dbReference>
<proteinExistence type="inferred from homology"/>
<evidence type="ECO:0000256" key="8">
    <source>
        <dbReference type="ARBA" id="ARBA00023315"/>
    </source>
</evidence>
<evidence type="ECO:0000256" key="5">
    <source>
        <dbReference type="ARBA" id="ARBA00020291"/>
    </source>
</evidence>
<dbReference type="Gene3D" id="3.30.559.10">
    <property type="entry name" value="Chloramphenicol acetyltransferase-like domain"/>
    <property type="match status" value="1"/>
</dbReference>
<dbReference type="PATRIC" id="fig|33935.3.peg.1083"/>